<feature type="non-terminal residue" evidence="2">
    <location>
        <position position="37"/>
    </location>
</feature>
<comment type="caution">
    <text evidence="2">The sequence shown here is derived from an EMBL/GenBank/DDBJ whole genome shotgun (WGS) entry which is preliminary data.</text>
</comment>
<accession>A0A0F9IV51</accession>
<keyword evidence="1" id="KW-0472">Membrane</keyword>
<protein>
    <submittedName>
        <fullName evidence="2">Uncharacterized protein</fullName>
    </submittedName>
</protein>
<dbReference type="EMBL" id="LAZR01019862">
    <property type="protein sequence ID" value="KKL90967.1"/>
    <property type="molecule type" value="Genomic_DNA"/>
</dbReference>
<keyword evidence="1" id="KW-1133">Transmembrane helix</keyword>
<evidence type="ECO:0000256" key="1">
    <source>
        <dbReference type="SAM" id="Phobius"/>
    </source>
</evidence>
<keyword evidence="1" id="KW-0812">Transmembrane</keyword>
<gene>
    <name evidence="2" type="ORF">LCGC14_1899330</name>
</gene>
<reference evidence="2" key="1">
    <citation type="journal article" date="2015" name="Nature">
        <title>Complex archaea that bridge the gap between prokaryotes and eukaryotes.</title>
        <authorList>
            <person name="Spang A."/>
            <person name="Saw J.H."/>
            <person name="Jorgensen S.L."/>
            <person name="Zaremba-Niedzwiedzka K."/>
            <person name="Martijn J."/>
            <person name="Lind A.E."/>
            <person name="van Eijk R."/>
            <person name="Schleper C."/>
            <person name="Guy L."/>
            <person name="Ettema T.J."/>
        </authorList>
    </citation>
    <scope>NUCLEOTIDE SEQUENCE</scope>
</reference>
<evidence type="ECO:0000313" key="2">
    <source>
        <dbReference type="EMBL" id="KKL90967.1"/>
    </source>
</evidence>
<organism evidence="2">
    <name type="scientific">marine sediment metagenome</name>
    <dbReference type="NCBI Taxonomy" id="412755"/>
    <lineage>
        <taxon>unclassified sequences</taxon>
        <taxon>metagenomes</taxon>
        <taxon>ecological metagenomes</taxon>
    </lineage>
</organism>
<feature type="transmembrane region" description="Helical" evidence="1">
    <location>
        <begin position="7"/>
        <end position="27"/>
    </location>
</feature>
<dbReference type="AlphaFoldDB" id="A0A0F9IV51"/>
<sequence length="37" mass="4091">MKSETKMWSMIGLLLIDGIILEIVYPYSVIGSLATGF</sequence>
<name>A0A0F9IV51_9ZZZZ</name>
<proteinExistence type="predicted"/>